<keyword evidence="2" id="KW-1185">Reference proteome</keyword>
<evidence type="ECO:0000313" key="1">
    <source>
        <dbReference type="EMBL" id="KAF2006441.1"/>
    </source>
</evidence>
<dbReference type="EMBL" id="ML977560">
    <property type="protein sequence ID" value="KAF2006441.1"/>
    <property type="molecule type" value="Genomic_DNA"/>
</dbReference>
<protein>
    <submittedName>
        <fullName evidence="1">Uncharacterized protein</fullName>
    </submittedName>
</protein>
<evidence type="ECO:0000313" key="2">
    <source>
        <dbReference type="Proteomes" id="UP000799779"/>
    </source>
</evidence>
<dbReference type="Proteomes" id="UP000799779">
    <property type="component" value="Unassembled WGS sequence"/>
</dbReference>
<sequence>MTCATRPAPAPTESTTLCTQAYILIEQQNFRGIDATTIRVWLDKGFRRARERGEGCSVENGALLRVLDFISGV</sequence>
<name>A0A6A5X142_9PLEO</name>
<organism evidence="1 2">
    <name type="scientific">Amniculicola lignicola CBS 123094</name>
    <dbReference type="NCBI Taxonomy" id="1392246"/>
    <lineage>
        <taxon>Eukaryota</taxon>
        <taxon>Fungi</taxon>
        <taxon>Dikarya</taxon>
        <taxon>Ascomycota</taxon>
        <taxon>Pezizomycotina</taxon>
        <taxon>Dothideomycetes</taxon>
        <taxon>Pleosporomycetidae</taxon>
        <taxon>Pleosporales</taxon>
        <taxon>Amniculicolaceae</taxon>
        <taxon>Amniculicola</taxon>
    </lineage>
</organism>
<dbReference type="AlphaFoldDB" id="A0A6A5X142"/>
<gene>
    <name evidence="1" type="ORF">P154DRAFT_518047</name>
</gene>
<dbReference type="OrthoDB" id="4505928at2759"/>
<proteinExistence type="predicted"/>
<accession>A0A6A5X142</accession>
<reference evidence="1" key="1">
    <citation type="journal article" date="2020" name="Stud. Mycol.">
        <title>101 Dothideomycetes genomes: a test case for predicting lifestyles and emergence of pathogens.</title>
        <authorList>
            <person name="Haridas S."/>
            <person name="Albert R."/>
            <person name="Binder M."/>
            <person name="Bloem J."/>
            <person name="Labutti K."/>
            <person name="Salamov A."/>
            <person name="Andreopoulos B."/>
            <person name="Baker S."/>
            <person name="Barry K."/>
            <person name="Bills G."/>
            <person name="Bluhm B."/>
            <person name="Cannon C."/>
            <person name="Castanera R."/>
            <person name="Culley D."/>
            <person name="Daum C."/>
            <person name="Ezra D."/>
            <person name="Gonzalez J."/>
            <person name="Henrissat B."/>
            <person name="Kuo A."/>
            <person name="Liang C."/>
            <person name="Lipzen A."/>
            <person name="Lutzoni F."/>
            <person name="Magnuson J."/>
            <person name="Mondo S."/>
            <person name="Nolan M."/>
            <person name="Ohm R."/>
            <person name="Pangilinan J."/>
            <person name="Park H.-J."/>
            <person name="Ramirez L."/>
            <person name="Alfaro M."/>
            <person name="Sun H."/>
            <person name="Tritt A."/>
            <person name="Yoshinaga Y."/>
            <person name="Zwiers L.-H."/>
            <person name="Turgeon B."/>
            <person name="Goodwin S."/>
            <person name="Spatafora J."/>
            <person name="Crous P."/>
            <person name="Grigoriev I."/>
        </authorList>
    </citation>
    <scope>NUCLEOTIDE SEQUENCE</scope>
    <source>
        <strain evidence="1">CBS 123094</strain>
    </source>
</reference>